<gene>
    <name evidence="7" type="ORF">DFR69_110161</name>
</gene>
<evidence type="ECO:0000313" key="7">
    <source>
        <dbReference type="EMBL" id="PWV71677.1"/>
    </source>
</evidence>
<evidence type="ECO:0000259" key="6">
    <source>
        <dbReference type="PROSITE" id="PS50850"/>
    </source>
</evidence>
<feature type="transmembrane region" description="Helical" evidence="5">
    <location>
        <begin position="381"/>
        <end position="398"/>
    </location>
</feature>
<keyword evidence="8" id="KW-1185">Reference proteome</keyword>
<keyword evidence="3 5" id="KW-1133">Transmembrane helix</keyword>
<reference evidence="7 8" key="1">
    <citation type="submission" date="2018-05" db="EMBL/GenBank/DDBJ databases">
        <title>Genomic Encyclopedia of Type Strains, Phase IV (KMG-IV): sequencing the most valuable type-strain genomes for metagenomic binning, comparative biology and taxonomic classification.</title>
        <authorList>
            <person name="Goeker M."/>
        </authorList>
    </citation>
    <scope>NUCLEOTIDE SEQUENCE [LARGE SCALE GENOMIC DNA]</scope>
    <source>
        <strain evidence="7 8">DSM 44717</strain>
    </source>
</reference>
<feature type="transmembrane region" description="Helical" evidence="5">
    <location>
        <begin position="136"/>
        <end position="155"/>
    </location>
</feature>
<feature type="transmembrane region" description="Helical" evidence="5">
    <location>
        <begin position="313"/>
        <end position="333"/>
    </location>
</feature>
<dbReference type="AlphaFoldDB" id="A0A317NAE6"/>
<feature type="transmembrane region" description="Helical" evidence="5">
    <location>
        <begin position="354"/>
        <end position="375"/>
    </location>
</feature>
<dbReference type="Pfam" id="PF07690">
    <property type="entry name" value="MFS_1"/>
    <property type="match status" value="1"/>
</dbReference>
<protein>
    <submittedName>
        <fullName evidence="7">Putative MFS family arabinose efflux permease</fullName>
    </submittedName>
</protein>
<dbReference type="InterPro" id="IPR011701">
    <property type="entry name" value="MFS"/>
</dbReference>
<organism evidence="7 8">
    <name type="scientific">Nocardia neocaledoniensis</name>
    <dbReference type="NCBI Taxonomy" id="236511"/>
    <lineage>
        <taxon>Bacteria</taxon>
        <taxon>Bacillati</taxon>
        <taxon>Actinomycetota</taxon>
        <taxon>Actinomycetes</taxon>
        <taxon>Mycobacteriales</taxon>
        <taxon>Nocardiaceae</taxon>
        <taxon>Nocardia</taxon>
    </lineage>
</organism>
<dbReference type="PANTHER" id="PTHR23534:SF1">
    <property type="entry name" value="MAJOR FACILITATOR SUPERFAMILY PROTEIN"/>
    <property type="match status" value="1"/>
</dbReference>
<feature type="transmembrane region" description="Helical" evidence="5">
    <location>
        <begin position="225"/>
        <end position="248"/>
    </location>
</feature>
<proteinExistence type="predicted"/>
<comment type="subcellular location">
    <subcellularLocation>
        <location evidence="1">Cell membrane</location>
        <topology evidence="1">Multi-pass membrane protein</topology>
    </subcellularLocation>
</comment>
<feature type="transmembrane region" description="Helical" evidence="5">
    <location>
        <begin position="254"/>
        <end position="273"/>
    </location>
</feature>
<evidence type="ECO:0000256" key="1">
    <source>
        <dbReference type="ARBA" id="ARBA00004651"/>
    </source>
</evidence>
<evidence type="ECO:0000313" key="8">
    <source>
        <dbReference type="Proteomes" id="UP000246410"/>
    </source>
</evidence>
<dbReference type="SUPFAM" id="SSF103473">
    <property type="entry name" value="MFS general substrate transporter"/>
    <property type="match status" value="1"/>
</dbReference>
<keyword evidence="2 5" id="KW-0812">Transmembrane</keyword>
<dbReference type="PROSITE" id="PS50850">
    <property type="entry name" value="MFS"/>
    <property type="match status" value="1"/>
</dbReference>
<dbReference type="InterPro" id="IPR036259">
    <property type="entry name" value="MFS_trans_sf"/>
</dbReference>
<dbReference type="InterPro" id="IPR020846">
    <property type="entry name" value="MFS_dom"/>
</dbReference>
<sequence length="415" mass="40909">MSEHPAQRRTLAVLVAAQILSGAGLAAGITVGALLAQDMLGSTGLAGLPSALFTIGSAAAAVAVGRISQRAGRRAGLTAGYLTGALGSFGVVVAAMTDSIALLFLALIVYGAGTATSLQARYAGADLAAPARRARAISTVLVATTVGAVVGPNLLQPTADLATSAGIPSLAGPFVLSGAAYLLAGIVLWVLLRPDPLVLARDIARTAEPGDPVEQSAAKTWSAPIVAGASVMVVTQLVMAAVMTMTPIHMQEHGHGVGAAGFVIAVHVAGMYLPSLLSGMLVDRFGAGLVAVAAAATLVAAGLAAALAPPDSVPALAAALGLLGLGWNLGLIAGTTMIADATPLATRARTQGTVDVGIAVAGAGGGLGSGVIVAASDYPGLAYLGALIALLIVPALAWHSRRRVLSRPVDAPVDR</sequence>
<feature type="transmembrane region" description="Helical" evidence="5">
    <location>
        <begin position="44"/>
        <end position="64"/>
    </location>
</feature>
<feature type="transmembrane region" description="Helical" evidence="5">
    <location>
        <begin position="167"/>
        <end position="192"/>
    </location>
</feature>
<keyword evidence="4 5" id="KW-0472">Membrane</keyword>
<feature type="transmembrane region" description="Helical" evidence="5">
    <location>
        <begin position="102"/>
        <end position="124"/>
    </location>
</feature>
<evidence type="ECO:0000256" key="5">
    <source>
        <dbReference type="SAM" id="Phobius"/>
    </source>
</evidence>
<dbReference type="GO" id="GO:0005886">
    <property type="term" value="C:plasma membrane"/>
    <property type="evidence" value="ECO:0007669"/>
    <property type="project" value="UniProtKB-SubCell"/>
</dbReference>
<dbReference type="GO" id="GO:0022857">
    <property type="term" value="F:transmembrane transporter activity"/>
    <property type="evidence" value="ECO:0007669"/>
    <property type="project" value="InterPro"/>
</dbReference>
<feature type="domain" description="Major facilitator superfamily (MFS) profile" evidence="6">
    <location>
        <begin position="10"/>
        <end position="403"/>
    </location>
</feature>
<evidence type="ECO:0000256" key="3">
    <source>
        <dbReference type="ARBA" id="ARBA00022989"/>
    </source>
</evidence>
<dbReference type="Proteomes" id="UP000246410">
    <property type="component" value="Unassembled WGS sequence"/>
</dbReference>
<name>A0A317NAE6_9NOCA</name>
<accession>A0A317NAE6</accession>
<dbReference type="Gene3D" id="1.20.1250.20">
    <property type="entry name" value="MFS general substrate transporter like domains"/>
    <property type="match status" value="1"/>
</dbReference>
<comment type="caution">
    <text evidence="7">The sequence shown here is derived from an EMBL/GenBank/DDBJ whole genome shotgun (WGS) entry which is preliminary data.</text>
</comment>
<dbReference type="RefSeq" id="WP_110040006.1">
    <property type="nucleotide sequence ID" value="NZ_QGTL01000010.1"/>
</dbReference>
<evidence type="ECO:0000256" key="4">
    <source>
        <dbReference type="ARBA" id="ARBA00023136"/>
    </source>
</evidence>
<feature type="transmembrane region" description="Helical" evidence="5">
    <location>
        <begin position="285"/>
        <end position="307"/>
    </location>
</feature>
<dbReference type="EMBL" id="QGTL01000010">
    <property type="protein sequence ID" value="PWV71677.1"/>
    <property type="molecule type" value="Genomic_DNA"/>
</dbReference>
<feature type="transmembrane region" description="Helical" evidence="5">
    <location>
        <begin position="76"/>
        <end position="96"/>
    </location>
</feature>
<dbReference type="PANTHER" id="PTHR23534">
    <property type="entry name" value="MFS PERMEASE"/>
    <property type="match status" value="1"/>
</dbReference>
<evidence type="ECO:0000256" key="2">
    <source>
        <dbReference type="ARBA" id="ARBA00022692"/>
    </source>
</evidence>